<accession>A0A108UBH0</accession>
<feature type="transmembrane region" description="Helical" evidence="1">
    <location>
        <begin position="26"/>
        <end position="50"/>
    </location>
</feature>
<evidence type="ECO:0000313" key="2">
    <source>
        <dbReference type="EMBL" id="KWS06074.1"/>
    </source>
</evidence>
<keyword evidence="1" id="KW-1133">Transmembrane helix</keyword>
<gene>
    <name evidence="2" type="ORF">AZ78_3628</name>
</gene>
<feature type="transmembrane region" description="Helical" evidence="1">
    <location>
        <begin position="138"/>
        <end position="164"/>
    </location>
</feature>
<feature type="transmembrane region" description="Helical" evidence="1">
    <location>
        <begin position="94"/>
        <end position="117"/>
    </location>
</feature>
<evidence type="ECO:0000313" key="3">
    <source>
        <dbReference type="Proteomes" id="UP000023435"/>
    </source>
</evidence>
<protein>
    <submittedName>
        <fullName evidence="2">Uncharacterized protein</fullName>
    </submittedName>
</protein>
<comment type="caution">
    <text evidence="2">The sequence shown here is derived from an EMBL/GenBank/DDBJ whole genome shotgun (WGS) entry which is preliminary data.</text>
</comment>
<feature type="transmembrane region" description="Helical" evidence="1">
    <location>
        <begin position="62"/>
        <end position="88"/>
    </location>
</feature>
<proteinExistence type="predicted"/>
<evidence type="ECO:0000256" key="1">
    <source>
        <dbReference type="SAM" id="Phobius"/>
    </source>
</evidence>
<keyword evidence="3" id="KW-1185">Reference proteome</keyword>
<dbReference type="AlphaFoldDB" id="A0A108UBH0"/>
<dbReference type="EMBL" id="JAJA02000001">
    <property type="protein sequence ID" value="KWS06074.1"/>
    <property type="molecule type" value="Genomic_DNA"/>
</dbReference>
<keyword evidence="1" id="KW-0472">Membrane</keyword>
<name>A0A108UBH0_9GAMM</name>
<dbReference type="RefSeq" id="WP_036105817.1">
    <property type="nucleotide sequence ID" value="NZ_JAJA02000001.1"/>
</dbReference>
<keyword evidence="1" id="KW-0812">Transmembrane</keyword>
<sequence>MNEGIYTRVAPTAPFRDPALDPRQSWFNLGAIIIATVLATSVAGLLMIALNYAAHGSKRLSWWLRIAALALVAPFVVSFSHVLLVLSYNHDSSFTWIDLTISMLIQAMIVGALAYWLQGEELSARYRARLPMRSWLASAGLIAGVWATLMLWFLLLALGLRAIAGG</sequence>
<reference evidence="2 3" key="1">
    <citation type="journal article" date="2014" name="Genome Announc.">
        <title>Draft Genome Sequence of Lysobacter capsici AZ78, a Bacterium Antagonistic to Plant-Pathogenic Oomycetes.</title>
        <authorList>
            <person name="Puopolo G."/>
            <person name="Sonego P."/>
            <person name="Engelen K."/>
            <person name="Pertot I."/>
        </authorList>
    </citation>
    <scope>NUCLEOTIDE SEQUENCE [LARGE SCALE GENOMIC DNA]</scope>
    <source>
        <strain evidence="2 3">AZ78</strain>
    </source>
</reference>
<organism evidence="2 3">
    <name type="scientific">Lysobacter capsici AZ78</name>
    <dbReference type="NCBI Taxonomy" id="1444315"/>
    <lineage>
        <taxon>Bacteria</taxon>
        <taxon>Pseudomonadati</taxon>
        <taxon>Pseudomonadota</taxon>
        <taxon>Gammaproteobacteria</taxon>
        <taxon>Lysobacterales</taxon>
        <taxon>Lysobacteraceae</taxon>
        <taxon>Lysobacter</taxon>
    </lineage>
</organism>
<dbReference type="OrthoDB" id="9928040at2"/>
<dbReference type="Proteomes" id="UP000023435">
    <property type="component" value="Unassembled WGS sequence"/>
</dbReference>